<dbReference type="GO" id="GO:0000981">
    <property type="term" value="F:DNA-binding transcription factor activity, RNA polymerase II-specific"/>
    <property type="evidence" value="ECO:0007669"/>
    <property type="project" value="InterPro"/>
</dbReference>
<dbReference type="PROSITE" id="PS00463">
    <property type="entry name" value="ZN2_CY6_FUNGAL_1"/>
    <property type="match status" value="1"/>
</dbReference>
<dbReference type="GO" id="GO:0008270">
    <property type="term" value="F:zinc ion binding"/>
    <property type="evidence" value="ECO:0007669"/>
    <property type="project" value="InterPro"/>
</dbReference>
<reference evidence="2" key="1">
    <citation type="submission" date="2021-01" db="EMBL/GenBank/DDBJ databases">
        <authorList>
            <person name="Corre E."/>
            <person name="Pelletier E."/>
            <person name="Niang G."/>
            <person name="Scheremetjew M."/>
            <person name="Finn R."/>
            <person name="Kale V."/>
            <person name="Holt S."/>
            <person name="Cochrane G."/>
            <person name="Meng A."/>
            <person name="Brown T."/>
            <person name="Cohen L."/>
        </authorList>
    </citation>
    <scope>NUCLEOTIDE SEQUENCE</scope>
    <source>
        <strain evidence="2">GSBS06</strain>
    </source>
</reference>
<dbReference type="InterPro" id="IPR001138">
    <property type="entry name" value="Zn2Cys6_DnaBD"/>
</dbReference>
<evidence type="ECO:0000259" key="1">
    <source>
        <dbReference type="PROSITE" id="PS50048"/>
    </source>
</evidence>
<feature type="domain" description="Zn(2)-C6 fungal-type" evidence="1">
    <location>
        <begin position="10"/>
        <end position="39"/>
    </location>
</feature>
<gene>
    <name evidence="2" type="ORF">ASTO00021_LOCUS4112</name>
</gene>
<protein>
    <recommendedName>
        <fullName evidence="1">Zn(2)-C6 fungal-type domain-containing protein</fullName>
    </recommendedName>
</protein>
<dbReference type="PROSITE" id="PS50048">
    <property type="entry name" value="ZN2_CY6_FUNGAL_2"/>
    <property type="match status" value="1"/>
</dbReference>
<organism evidence="2">
    <name type="scientific">Aplanochytrium stocchinoi</name>
    <dbReference type="NCBI Taxonomy" id="215587"/>
    <lineage>
        <taxon>Eukaryota</taxon>
        <taxon>Sar</taxon>
        <taxon>Stramenopiles</taxon>
        <taxon>Bigyra</taxon>
        <taxon>Labyrinthulomycetes</taxon>
        <taxon>Thraustochytrida</taxon>
        <taxon>Thraustochytriidae</taxon>
        <taxon>Aplanochytrium</taxon>
    </lineage>
</organism>
<accession>A0A7S3PBM2</accession>
<dbReference type="InterPro" id="IPR036864">
    <property type="entry name" value="Zn2-C6_fun-type_DNA-bd_sf"/>
</dbReference>
<proteinExistence type="predicted"/>
<evidence type="ECO:0000313" key="2">
    <source>
        <dbReference type="EMBL" id="CAE0433796.1"/>
    </source>
</evidence>
<dbReference type="Pfam" id="PF00172">
    <property type="entry name" value="Zn_clus"/>
    <property type="match status" value="1"/>
</dbReference>
<dbReference type="Gene3D" id="4.10.240.10">
    <property type="entry name" value="Zn(2)-C6 fungal-type DNA-binding domain"/>
    <property type="match status" value="1"/>
</dbReference>
<dbReference type="SUPFAM" id="SSF57701">
    <property type="entry name" value="Zn2/Cys6 DNA-binding domain"/>
    <property type="match status" value="1"/>
</dbReference>
<dbReference type="EMBL" id="HBIN01005675">
    <property type="protein sequence ID" value="CAE0433796.1"/>
    <property type="molecule type" value="Transcribed_RNA"/>
</dbReference>
<dbReference type="CDD" id="cd00067">
    <property type="entry name" value="GAL4"/>
    <property type="match status" value="1"/>
</dbReference>
<dbReference type="AlphaFoldDB" id="A0A7S3PBM2"/>
<sequence>MSTVSLFRSACESCTKAKTKCDGRNPCGMCEKKNISCMYSFKKKRGPRQNGADSKRRKLNAPNLMSSYERRLWEVFFIIFRNSKSSDNKYSWCWLARQLKKLDGYVKSPLADVTKTLRIANLLDSFLESLDLTKISLENTYESVCPYSPEVCSSCSSIVLGPKDVGGPCEDTYPEATQVMLSWGADKFQDVFDLDEMPCFVYESRNGSYGAFVNESFKRHFAYDNQGLNDLLSWSGGGFLPWAGDLIAALMVHQNDLLLFLQILAFKYQATGLHSKQADFHKKMKNGEKAISEEWRVPSCHNFYLWCRPNNEVTNQPAKFSELKNCLVNFSCIVRMRQEGGTMCMRVEFMAHEIGPAEEFSDGRRVTHEVPLVSVGHTKPLIDPRDWESVVKTLSSETLAEASGNISLPLSVENEPIKRRISKATQDTYIQQFKLDRLPSKLSREYESWSQPQFKVYSDVEEAKEAEDVHMKDFLDDDEWLENLIEFVTDT</sequence>
<name>A0A7S3PBM2_9STRA</name>
<dbReference type="SMART" id="SM00066">
    <property type="entry name" value="GAL4"/>
    <property type="match status" value="1"/>
</dbReference>